<evidence type="ECO:0000256" key="7">
    <source>
        <dbReference type="ARBA" id="ARBA00022968"/>
    </source>
</evidence>
<evidence type="ECO:0000313" key="14">
    <source>
        <dbReference type="Proteomes" id="UP001431783"/>
    </source>
</evidence>
<evidence type="ECO:0000256" key="1">
    <source>
        <dbReference type="ARBA" id="ARBA00004606"/>
    </source>
</evidence>
<dbReference type="AlphaFoldDB" id="A0AAW1VGM2"/>
<comment type="subcellular location">
    <subcellularLocation>
        <location evidence="1">Membrane</location>
        <topology evidence="1">Single-pass type II membrane protein</topology>
    </subcellularLocation>
</comment>
<evidence type="ECO:0000256" key="3">
    <source>
        <dbReference type="ARBA" id="ARBA00005735"/>
    </source>
</evidence>
<dbReference type="Pfam" id="PF13733">
    <property type="entry name" value="Glyco_transf_7N"/>
    <property type="match status" value="1"/>
</dbReference>
<dbReference type="SUPFAM" id="SSF53448">
    <property type="entry name" value="Nucleotide-diphospho-sugar transferases"/>
    <property type="match status" value="1"/>
</dbReference>
<dbReference type="Pfam" id="PF02709">
    <property type="entry name" value="Glyco_transf_7C"/>
    <property type="match status" value="1"/>
</dbReference>
<keyword evidence="10" id="KW-0325">Glycoprotein</keyword>
<dbReference type="GO" id="GO:0033842">
    <property type="term" value="F:N-acetyl-beta-glucosaminyl-derivative 4-beta-N-acetylgalactosaminyltransferase activity"/>
    <property type="evidence" value="ECO:0007669"/>
    <property type="project" value="TreeGrafter"/>
</dbReference>
<dbReference type="InterPro" id="IPR029044">
    <property type="entry name" value="Nucleotide-diphossugar_trans"/>
</dbReference>
<keyword evidence="8" id="KW-1133">Transmembrane helix</keyword>
<comment type="similarity">
    <text evidence="3">Belongs to the glycosyltransferase 7 family.</text>
</comment>
<name>A0AAW1VGM2_9CUCU</name>
<dbReference type="GO" id="GO:0006688">
    <property type="term" value="P:glycosphingolipid biosynthetic process"/>
    <property type="evidence" value="ECO:0007669"/>
    <property type="project" value="TreeGrafter"/>
</dbReference>
<keyword evidence="9" id="KW-0472">Membrane</keyword>
<dbReference type="InterPro" id="IPR027791">
    <property type="entry name" value="Galactosyl_T_C"/>
</dbReference>
<keyword evidence="7" id="KW-0735">Signal-anchor</keyword>
<evidence type="ECO:0000259" key="12">
    <source>
        <dbReference type="Pfam" id="PF13733"/>
    </source>
</evidence>
<keyword evidence="14" id="KW-1185">Reference proteome</keyword>
<keyword evidence="6" id="KW-0812">Transmembrane</keyword>
<gene>
    <name evidence="13" type="ORF">WA026_014599</name>
</gene>
<comment type="caution">
    <text evidence="13">The sequence shown here is derived from an EMBL/GenBank/DDBJ whole genome shotgun (WGS) entry which is preliminary data.</text>
</comment>
<feature type="domain" description="Galactosyltransferase N-terminal" evidence="12">
    <location>
        <begin position="27"/>
        <end position="141"/>
    </location>
</feature>
<dbReference type="PANTHER" id="PTHR19300:SF48">
    <property type="entry name" value="BETA-1,4-N-ACETYLGALACTOSAMINYLTRANSFERASE"/>
    <property type="match status" value="1"/>
</dbReference>
<dbReference type="InterPro" id="IPR003859">
    <property type="entry name" value="Galactosyl_T"/>
</dbReference>
<evidence type="ECO:0000256" key="8">
    <source>
        <dbReference type="ARBA" id="ARBA00022989"/>
    </source>
</evidence>
<evidence type="ECO:0000256" key="10">
    <source>
        <dbReference type="ARBA" id="ARBA00023180"/>
    </source>
</evidence>
<dbReference type="PANTHER" id="PTHR19300">
    <property type="entry name" value="BETA-1,4-GALACTOSYLTRANSFERASE"/>
    <property type="match status" value="1"/>
</dbReference>
<proteinExistence type="inferred from homology"/>
<dbReference type="Proteomes" id="UP001431783">
    <property type="component" value="Unassembled WGS sequence"/>
</dbReference>
<evidence type="ECO:0000256" key="2">
    <source>
        <dbReference type="ARBA" id="ARBA00004922"/>
    </source>
</evidence>
<sequence>MYVKQNAKQDNLESCYYSDILASRNFIQIDEIARLKNFVMPISGGEHKPECDHLPSSSIIIPYRNRTEQLGIFVNYMHHFLQKQRLHYRIFIVDQNNTNLFNRAKLLNIGAKVAIDNGYPCLILHDIDLIPLHYGNIYACSKVPRHMSSSLDTFRYNLPYLTLFGGAVAILSEQYKEINGMSNLYEGWGGEDDDFYERLVKHNLTACRFCASVSKYTMLRHEKNLKKSGDRFNLLKKATERSNYDGLDSLNTEYTVQKKPLYTHIIVS</sequence>
<evidence type="ECO:0000256" key="4">
    <source>
        <dbReference type="ARBA" id="ARBA00022676"/>
    </source>
</evidence>
<dbReference type="GO" id="GO:0005794">
    <property type="term" value="C:Golgi apparatus"/>
    <property type="evidence" value="ECO:0007669"/>
    <property type="project" value="TreeGrafter"/>
</dbReference>
<feature type="domain" description="Galactosyltransferase C-terminal" evidence="11">
    <location>
        <begin position="145"/>
        <end position="222"/>
    </location>
</feature>
<reference evidence="13 14" key="1">
    <citation type="submission" date="2023-03" db="EMBL/GenBank/DDBJ databases">
        <title>Genome insight into feeding habits of ladybird beetles.</title>
        <authorList>
            <person name="Li H.-S."/>
            <person name="Huang Y.-H."/>
            <person name="Pang H."/>
        </authorList>
    </citation>
    <scope>NUCLEOTIDE SEQUENCE [LARGE SCALE GENOMIC DNA]</scope>
    <source>
        <strain evidence="13">SYSU_2023b</strain>
        <tissue evidence="13">Whole body</tissue>
    </source>
</reference>
<dbReference type="GO" id="GO:0005975">
    <property type="term" value="P:carbohydrate metabolic process"/>
    <property type="evidence" value="ECO:0007669"/>
    <property type="project" value="InterPro"/>
</dbReference>
<dbReference type="InterPro" id="IPR027995">
    <property type="entry name" value="Galactosyl_T_N"/>
</dbReference>
<evidence type="ECO:0000259" key="11">
    <source>
        <dbReference type="Pfam" id="PF02709"/>
    </source>
</evidence>
<evidence type="ECO:0000256" key="6">
    <source>
        <dbReference type="ARBA" id="ARBA00022692"/>
    </source>
</evidence>
<keyword evidence="5" id="KW-0808">Transferase</keyword>
<evidence type="ECO:0000313" key="13">
    <source>
        <dbReference type="EMBL" id="KAK9891359.1"/>
    </source>
</evidence>
<dbReference type="GO" id="GO:0016020">
    <property type="term" value="C:membrane"/>
    <property type="evidence" value="ECO:0007669"/>
    <property type="project" value="UniProtKB-SubCell"/>
</dbReference>
<dbReference type="Gene3D" id="3.90.550.10">
    <property type="entry name" value="Spore Coat Polysaccharide Biosynthesis Protein SpsA, Chain A"/>
    <property type="match status" value="1"/>
</dbReference>
<evidence type="ECO:0000256" key="9">
    <source>
        <dbReference type="ARBA" id="ARBA00023136"/>
    </source>
</evidence>
<dbReference type="GO" id="GO:0008378">
    <property type="term" value="F:galactosyltransferase activity"/>
    <property type="evidence" value="ECO:0007669"/>
    <property type="project" value="TreeGrafter"/>
</dbReference>
<evidence type="ECO:0008006" key="15">
    <source>
        <dbReference type="Google" id="ProtNLM"/>
    </source>
</evidence>
<keyword evidence="4" id="KW-0328">Glycosyltransferase</keyword>
<evidence type="ECO:0000256" key="5">
    <source>
        <dbReference type="ARBA" id="ARBA00022679"/>
    </source>
</evidence>
<accession>A0AAW1VGM2</accession>
<protein>
    <recommendedName>
        <fullName evidence="15">Beta-1,4-galactosyltransferase</fullName>
    </recommendedName>
</protein>
<dbReference type="PRINTS" id="PR02050">
    <property type="entry name" value="B14GALTRFASE"/>
</dbReference>
<comment type="pathway">
    <text evidence="2">Protein modification; protein glycosylation.</text>
</comment>
<dbReference type="EMBL" id="JARQZJ010000128">
    <property type="protein sequence ID" value="KAK9891359.1"/>
    <property type="molecule type" value="Genomic_DNA"/>
</dbReference>
<organism evidence="13 14">
    <name type="scientific">Henosepilachna vigintioctopunctata</name>
    <dbReference type="NCBI Taxonomy" id="420089"/>
    <lineage>
        <taxon>Eukaryota</taxon>
        <taxon>Metazoa</taxon>
        <taxon>Ecdysozoa</taxon>
        <taxon>Arthropoda</taxon>
        <taxon>Hexapoda</taxon>
        <taxon>Insecta</taxon>
        <taxon>Pterygota</taxon>
        <taxon>Neoptera</taxon>
        <taxon>Endopterygota</taxon>
        <taxon>Coleoptera</taxon>
        <taxon>Polyphaga</taxon>
        <taxon>Cucujiformia</taxon>
        <taxon>Coccinelloidea</taxon>
        <taxon>Coccinellidae</taxon>
        <taxon>Epilachninae</taxon>
        <taxon>Epilachnini</taxon>
        <taxon>Henosepilachna</taxon>
    </lineage>
</organism>